<evidence type="ECO:0000313" key="3">
    <source>
        <dbReference type="Proteomes" id="UP001432222"/>
    </source>
</evidence>
<dbReference type="PROSITE" id="PS51677">
    <property type="entry name" value="NODB"/>
    <property type="match status" value="1"/>
</dbReference>
<dbReference type="PANTHER" id="PTHR10587:SF137">
    <property type="entry name" value="4-DEOXY-4-FORMAMIDO-L-ARABINOSE-PHOSPHOUNDECAPRENOL DEFORMYLASE ARND-RELATED"/>
    <property type="match status" value="1"/>
</dbReference>
<dbReference type="InterPro" id="IPR002509">
    <property type="entry name" value="NODB_dom"/>
</dbReference>
<keyword evidence="3" id="KW-1185">Reference proteome</keyword>
<name>A0ABZ1UDR7_9ACTN</name>
<dbReference type="Pfam" id="PF01522">
    <property type="entry name" value="Polysacc_deac_1"/>
    <property type="match status" value="1"/>
</dbReference>
<evidence type="ECO:0000259" key="1">
    <source>
        <dbReference type="PROSITE" id="PS51677"/>
    </source>
</evidence>
<feature type="domain" description="NodB homology" evidence="1">
    <location>
        <begin position="146"/>
        <end position="328"/>
    </location>
</feature>
<evidence type="ECO:0000313" key="2">
    <source>
        <dbReference type="EMBL" id="WUQ88127.1"/>
    </source>
</evidence>
<reference evidence="2" key="1">
    <citation type="submission" date="2022-10" db="EMBL/GenBank/DDBJ databases">
        <title>The complete genomes of actinobacterial strains from the NBC collection.</title>
        <authorList>
            <person name="Joergensen T.S."/>
            <person name="Alvarez Arevalo M."/>
            <person name="Sterndorff E.B."/>
            <person name="Faurdal D."/>
            <person name="Vuksanovic O."/>
            <person name="Mourched A.-S."/>
            <person name="Charusanti P."/>
            <person name="Shaw S."/>
            <person name="Blin K."/>
            <person name="Weber T."/>
        </authorList>
    </citation>
    <scope>NUCLEOTIDE SEQUENCE</scope>
    <source>
        <strain evidence="2">NBC_00222</strain>
    </source>
</reference>
<dbReference type="CDD" id="cd10917">
    <property type="entry name" value="CE4_NodB_like_6s_7s"/>
    <property type="match status" value="1"/>
</dbReference>
<dbReference type="InterPro" id="IPR050248">
    <property type="entry name" value="Polysacc_deacetylase_ArnD"/>
</dbReference>
<dbReference type="Gene3D" id="3.20.20.370">
    <property type="entry name" value="Glycoside hydrolase/deacetylase"/>
    <property type="match status" value="1"/>
</dbReference>
<dbReference type="PANTHER" id="PTHR10587">
    <property type="entry name" value="GLYCOSYL TRANSFERASE-RELATED"/>
    <property type="match status" value="1"/>
</dbReference>
<sequence>MGLTREGYRIAVTGAEDGPSGAVEVYEHCGLEGPVARLAELAGESPDGFAVVLDSANGIMDAPLAALGIPVLRADPPLLTDGRTTARSLAALGRSHPEALTALPPDGWTMAGREDGIAAAEAASGPVERELAERGLLLAGGGGAAPLVALTFDDGPHPEYTPQVLDVLARFDAPAAFFCIGLHALAHPGVVRRIAAEGHTLGNHSWSHAYLPDLGPIGLREQLGFTADALARACGSTRPPRWLRPPYGGRSPELLTAVAGSGLVTVLWDVDAKDWSRPGPGVVAERVLGGVGPGSVVLMHDGGGDRSQTVAALPGVITGLRRRGYRIVGLEDLLAARPVLPV</sequence>
<accession>A0ABZ1UDR7</accession>
<organism evidence="2 3">
    <name type="scientific">Kitasatospora purpeofusca</name>
    <dbReference type="NCBI Taxonomy" id="67352"/>
    <lineage>
        <taxon>Bacteria</taxon>
        <taxon>Bacillati</taxon>
        <taxon>Actinomycetota</taxon>
        <taxon>Actinomycetes</taxon>
        <taxon>Kitasatosporales</taxon>
        <taxon>Streptomycetaceae</taxon>
        <taxon>Kitasatospora</taxon>
    </lineage>
</organism>
<dbReference type="EMBL" id="CP108110">
    <property type="protein sequence ID" value="WUQ88127.1"/>
    <property type="molecule type" value="Genomic_DNA"/>
</dbReference>
<dbReference type="Proteomes" id="UP001432222">
    <property type="component" value="Chromosome"/>
</dbReference>
<dbReference type="RefSeq" id="WP_328958678.1">
    <property type="nucleotide sequence ID" value="NZ_CP108110.1"/>
</dbReference>
<gene>
    <name evidence="2" type="ORF">OHA16_37150</name>
</gene>
<dbReference type="InterPro" id="IPR011330">
    <property type="entry name" value="Glyco_hydro/deAcase_b/a-brl"/>
</dbReference>
<protein>
    <submittedName>
        <fullName evidence="2">Polysaccharide deacetylase family protein</fullName>
    </submittedName>
</protein>
<dbReference type="SUPFAM" id="SSF88713">
    <property type="entry name" value="Glycoside hydrolase/deacetylase"/>
    <property type="match status" value="1"/>
</dbReference>
<proteinExistence type="predicted"/>